<dbReference type="EMBL" id="CP036316">
    <property type="protein sequence ID" value="QDT63434.1"/>
    <property type="molecule type" value="Genomic_DNA"/>
</dbReference>
<accession>A0A517T4Z2</accession>
<keyword evidence="2" id="KW-0479">Metal-binding</keyword>
<evidence type="ECO:0000313" key="8">
    <source>
        <dbReference type="Proteomes" id="UP000319976"/>
    </source>
</evidence>
<dbReference type="Pfam" id="PF00884">
    <property type="entry name" value="Sulfatase"/>
    <property type="match status" value="1"/>
</dbReference>
<dbReference type="PROSITE" id="PS00149">
    <property type="entry name" value="SULFATASE_2"/>
    <property type="match status" value="1"/>
</dbReference>
<dbReference type="InterPro" id="IPR000917">
    <property type="entry name" value="Sulfatase_N"/>
</dbReference>
<dbReference type="EC" id="3.1.6.1" evidence="7"/>
<keyword evidence="8" id="KW-1185">Reference proteome</keyword>
<evidence type="ECO:0000256" key="1">
    <source>
        <dbReference type="ARBA" id="ARBA00008779"/>
    </source>
</evidence>
<dbReference type="Proteomes" id="UP000319976">
    <property type="component" value="Chromosome"/>
</dbReference>
<dbReference type="Gene3D" id="3.40.720.10">
    <property type="entry name" value="Alkaline Phosphatase, subunit A"/>
    <property type="match status" value="1"/>
</dbReference>
<dbReference type="KEGG" id="chya:V22_06550"/>
<evidence type="ECO:0000259" key="6">
    <source>
        <dbReference type="Pfam" id="PF00884"/>
    </source>
</evidence>
<dbReference type="SUPFAM" id="SSF53649">
    <property type="entry name" value="Alkaline phosphatase-like"/>
    <property type="match status" value="1"/>
</dbReference>
<dbReference type="AlphaFoldDB" id="A0A517T4Z2"/>
<dbReference type="CDD" id="cd16025">
    <property type="entry name" value="PAS_like"/>
    <property type="match status" value="1"/>
</dbReference>
<feature type="transmembrane region" description="Helical" evidence="5">
    <location>
        <begin position="64"/>
        <end position="81"/>
    </location>
</feature>
<reference evidence="7 8" key="1">
    <citation type="submission" date="2019-02" db="EMBL/GenBank/DDBJ databases">
        <title>Deep-cultivation of Planctomycetes and their phenomic and genomic characterization uncovers novel biology.</title>
        <authorList>
            <person name="Wiegand S."/>
            <person name="Jogler M."/>
            <person name="Boedeker C."/>
            <person name="Pinto D."/>
            <person name="Vollmers J."/>
            <person name="Rivas-Marin E."/>
            <person name="Kohn T."/>
            <person name="Peeters S.H."/>
            <person name="Heuer A."/>
            <person name="Rast P."/>
            <person name="Oberbeckmann S."/>
            <person name="Bunk B."/>
            <person name="Jeske O."/>
            <person name="Meyerdierks A."/>
            <person name="Storesund J.E."/>
            <person name="Kallscheuer N."/>
            <person name="Luecker S."/>
            <person name="Lage O.M."/>
            <person name="Pohl T."/>
            <person name="Merkel B.J."/>
            <person name="Hornburger P."/>
            <person name="Mueller R.-W."/>
            <person name="Bruemmer F."/>
            <person name="Labrenz M."/>
            <person name="Spormann A.M."/>
            <person name="Op den Camp H."/>
            <person name="Overmann J."/>
            <person name="Amann R."/>
            <person name="Jetten M.S.M."/>
            <person name="Mascher T."/>
            <person name="Medema M.H."/>
            <person name="Devos D.P."/>
            <person name="Kaster A.-K."/>
            <person name="Ovreas L."/>
            <person name="Rohde M."/>
            <person name="Galperin M.Y."/>
            <person name="Jogler C."/>
        </authorList>
    </citation>
    <scope>NUCLEOTIDE SEQUENCE [LARGE SCALE GENOMIC DNA]</scope>
    <source>
        <strain evidence="7 8">V22</strain>
    </source>
</reference>
<dbReference type="RefSeq" id="WP_197439900.1">
    <property type="nucleotide sequence ID" value="NZ_CP036316.1"/>
</dbReference>
<keyword evidence="5" id="KW-1133">Transmembrane helix</keyword>
<keyword evidence="4" id="KW-0106">Calcium</keyword>
<protein>
    <submittedName>
        <fullName evidence="7">Arylsulfatase</fullName>
        <ecNumber evidence="7">3.1.6.1</ecNumber>
    </submittedName>
</protein>
<name>A0A517T4Z2_9PLAN</name>
<dbReference type="InterPro" id="IPR017850">
    <property type="entry name" value="Alkaline_phosphatase_core_sf"/>
</dbReference>
<dbReference type="PANTHER" id="PTHR42693:SF53">
    <property type="entry name" value="ENDO-4-O-SULFATASE"/>
    <property type="match status" value="1"/>
</dbReference>
<dbReference type="PANTHER" id="PTHR42693">
    <property type="entry name" value="ARYLSULFATASE FAMILY MEMBER"/>
    <property type="match status" value="1"/>
</dbReference>
<comment type="similarity">
    <text evidence="1">Belongs to the sulfatase family.</text>
</comment>
<evidence type="ECO:0000256" key="2">
    <source>
        <dbReference type="ARBA" id="ARBA00022723"/>
    </source>
</evidence>
<gene>
    <name evidence="7" type="primary">atsA_9</name>
    <name evidence="7" type="ORF">V22_06550</name>
</gene>
<dbReference type="GO" id="GO:0046872">
    <property type="term" value="F:metal ion binding"/>
    <property type="evidence" value="ECO:0007669"/>
    <property type="project" value="UniProtKB-KW"/>
</dbReference>
<keyword evidence="5" id="KW-0812">Transmembrane</keyword>
<evidence type="ECO:0000256" key="4">
    <source>
        <dbReference type="ARBA" id="ARBA00022837"/>
    </source>
</evidence>
<feature type="domain" description="Sulfatase N-terminal" evidence="6">
    <location>
        <begin position="84"/>
        <end position="473"/>
    </location>
</feature>
<dbReference type="FunFam" id="3.40.720.10:FF:000047">
    <property type="entry name" value="Arylsulfatase"/>
    <property type="match status" value="1"/>
</dbReference>
<sequence length="584" mass="66386">MVTTHTVRNRFNKYRWQTTIRDTPSRSNSRIANEIACGASFGRTYWNNRLIDPATLTPSSSMRFFVAAVFSLLSCTTLIAADQPNILVIFADDMGYSDLGCYGSEIETPNLDALAENGLRFRQFYNTGRCCPSRASILTGLYSHQAGIGHMTGDYQHPSYRGRLNDQCVTIAEALKPAGYRTNAIGKWHVGGKFPTWPKQRGFDRYFGTPDGGGFYFPESAAVRKIKLIEDNDPVDVGDDWYITDLLTDYAVDFMQESLDAEQPFFTYLAHICPHWPIQAREEDIARYQGKYLAGWDKLRQQREAKQQSLGLALDSWSLSERDKRVSSWDELSEEKKIEMDRRMATYAAMINVLDRDVGRVVHFLKERNELDNTLILFLSDNGGSPEDPSGWTKKADPNAKIGTPTSYVGYNRPWANASNTPFRKYKSYVHEGGISSPLIVHWPKGFSARGEFRDQVAHIIDLMPTFLDVAGAEYPVELDGKTRKPLEGISLTPAFQNDELSREALFWEHQGNRAVREGDWKLVASHGDPWELYDLSKDRAELNDLSSSHPEKVEHLKTLYRDWTDRCGVLPWPAKESAKKLRK</sequence>
<dbReference type="Gene3D" id="3.30.1120.10">
    <property type="match status" value="1"/>
</dbReference>
<proteinExistence type="inferred from homology"/>
<evidence type="ECO:0000256" key="5">
    <source>
        <dbReference type="SAM" id="Phobius"/>
    </source>
</evidence>
<dbReference type="GO" id="GO:0004065">
    <property type="term" value="F:arylsulfatase activity"/>
    <property type="evidence" value="ECO:0007669"/>
    <property type="project" value="UniProtKB-EC"/>
</dbReference>
<evidence type="ECO:0000256" key="3">
    <source>
        <dbReference type="ARBA" id="ARBA00022801"/>
    </source>
</evidence>
<keyword evidence="3 7" id="KW-0378">Hydrolase</keyword>
<dbReference type="InterPro" id="IPR024607">
    <property type="entry name" value="Sulfatase_CS"/>
</dbReference>
<keyword evidence="5" id="KW-0472">Membrane</keyword>
<organism evidence="7 8">
    <name type="scientific">Calycomorphotria hydatis</name>
    <dbReference type="NCBI Taxonomy" id="2528027"/>
    <lineage>
        <taxon>Bacteria</taxon>
        <taxon>Pseudomonadati</taxon>
        <taxon>Planctomycetota</taxon>
        <taxon>Planctomycetia</taxon>
        <taxon>Planctomycetales</taxon>
        <taxon>Planctomycetaceae</taxon>
        <taxon>Calycomorphotria</taxon>
    </lineage>
</organism>
<dbReference type="InterPro" id="IPR050738">
    <property type="entry name" value="Sulfatase"/>
</dbReference>
<evidence type="ECO:0000313" key="7">
    <source>
        <dbReference type="EMBL" id="QDT63434.1"/>
    </source>
</evidence>